<name>A0AAU8FIC5_9BACT</name>
<dbReference type="PROSITE" id="PS51175">
    <property type="entry name" value="CBM6"/>
    <property type="match status" value="1"/>
</dbReference>
<evidence type="ECO:0000256" key="1">
    <source>
        <dbReference type="SAM" id="SignalP"/>
    </source>
</evidence>
<protein>
    <recommendedName>
        <fullName evidence="2">CBM6 domain-containing protein</fullName>
    </recommendedName>
</protein>
<organism evidence="3">
    <name type="scientific">Dyadobacter sp. 676</name>
    <dbReference type="NCBI Taxonomy" id="3088362"/>
    <lineage>
        <taxon>Bacteria</taxon>
        <taxon>Pseudomonadati</taxon>
        <taxon>Bacteroidota</taxon>
        <taxon>Cytophagia</taxon>
        <taxon>Cytophagales</taxon>
        <taxon>Spirosomataceae</taxon>
        <taxon>Dyadobacter</taxon>
    </lineage>
</organism>
<proteinExistence type="predicted"/>
<dbReference type="EMBL" id="CP159289">
    <property type="protein sequence ID" value="XCH24234.1"/>
    <property type="molecule type" value="Genomic_DNA"/>
</dbReference>
<dbReference type="SUPFAM" id="SSF49785">
    <property type="entry name" value="Galactose-binding domain-like"/>
    <property type="match status" value="1"/>
</dbReference>
<keyword evidence="1" id="KW-0732">Signal</keyword>
<sequence length="328" mass="34923">MKTCTLVICLLLSALGVYATAPADGDAGTASKVAAVAEPFTICLEAENANSDAPVSGDPNASNGEARGAQNTWDYFVEYQTDVPTAGKYLITLRYNAEQDSPVNVSINAGTSTQIVLPASYSWNIAWKEHTFEVDLPAGNNRIRIKELPGYNVRQDKVCWTENGPSDPVCEFEIAPSTAARYELGDDMAFFANCSGANCDEVTFTWTGNGILRYGNIIGLKTPSVPGTYTYDLFATKSGCSNKTGSVTVEVVITPGCDYNVSASVSNATPQCSEPITLSAQCTGPDCDGVRYSWGGGGLNVSGQSITVPAPPGKRNIQLFPFCKQRRL</sequence>
<dbReference type="RefSeq" id="WP_353719555.1">
    <property type="nucleotide sequence ID" value="NZ_CP159289.1"/>
</dbReference>
<dbReference type="GO" id="GO:0030246">
    <property type="term" value="F:carbohydrate binding"/>
    <property type="evidence" value="ECO:0007669"/>
    <property type="project" value="InterPro"/>
</dbReference>
<feature type="signal peptide" evidence="1">
    <location>
        <begin position="1"/>
        <end position="19"/>
    </location>
</feature>
<evidence type="ECO:0000313" key="3">
    <source>
        <dbReference type="EMBL" id="XCH24234.1"/>
    </source>
</evidence>
<dbReference type="InterPro" id="IPR005084">
    <property type="entry name" value="CBM6"/>
</dbReference>
<reference evidence="3" key="1">
    <citation type="submission" date="2024-06" db="EMBL/GenBank/DDBJ databases">
        <title>Sequencing and assembly of the genome of Dyadobacter sp. strain 676, a symbiont of Cyamopsis tetragonoloba.</title>
        <authorList>
            <person name="Guro P."/>
            <person name="Sazanova A."/>
            <person name="Kuznetsova I."/>
            <person name="Belimov A."/>
            <person name="Safronova V."/>
        </authorList>
    </citation>
    <scope>NUCLEOTIDE SEQUENCE</scope>
    <source>
        <strain evidence="3">676</strain>
    </source>
</reference>
<dbReference type="InterPro" id="IPR008979">
    <property type="entry name" value="Galactose-bd-like_sf"/>
</dbReference>
<gene>
    <name evidence="3" type="ORF">ABV298_28665</name>
</gene>
<dbReference type="AlphaFoldDB" id="A0AAU8FIC5"/>
<feature type="chain" id="PRO_5043930416" description="CBM6 domain-containing protein" evidence="1">
    <location>
        <begin position="20"/>
        <end position="328"/>
    </location>
</feature>
<feature type="domain" description="CBM6" evidence="2">
    <location>
        <begin position="42"/>
        <end position="161"/>
    </location>
</feature>
<evidence type="ECO:0000259" key="2">
    <source>
        <dbReference type="PROSITE" id="PS51175"/>
    </source>
</evidence>
<accession>A0AAU8FIC5</accession>
<dbReference type="Gene3D" id="2.60.120.260">
    <property type="entry name" value="Galactose-binding domain-like"/>
    <property type="match status" value="1"/>
</dbReference>